<evidence type="ECO:0000256" key="3">
    <source>
        <dbReference type="RuleBase" id="RU000363"/>
    </source>
</evidence>
<protein>
    <submittedName>
        <fullName evidence="6">SDR family NAD(P)-dependent oxidoreductase</fullName>
    </submittedName>
</protein>
<comment type="caution">
    <text evidence="6">The sequence shown here is derived from an EMBL/GenBank/DDBJ whole genome shotgun (WGS) entry which is preliminary data.</text>
</comment>
<accession>A0AA43Z7P3</accession>
<evidence type="ECO:0000256" key="2">
    <source>
        <dbReference type="ARBA" id="ARBA00023002"/>
    </source>
</evidence>
<dbReference type="InterPro" id="IPR057326">
    <property type="entry name" value="KR_dom"/>
</dbReference>
<dbReference type="InterPro" id="IPR002347">
    <property type="entry name" value="SDR_fam"/>
</dbReference>
<dbReference type="InterPro" id="IPR020904">
    <property type="entry name" value="Sc_DH/Rdtase_CS"/>
</dbReference>
<dbReference type="InterPro" id="IPR036291">
    <property type="entry name" value="NAD(P)-bd_dom_sf"/>
</dbReference>
<dbReference type="AlphaFoldDB" id="A0AA43Z7P3"/>
<dbReference type="InterPro" id="IPR051911">
    <property type="entry name" value="SDR_oxidoreductase"/>
</dbReference>
<dbReference type="CDD" id="cd05374">
    <property type="entry name" value="17beta-HSD-like_SDR_c"/>
    <property type="match status" value="1"/>
</dbReference>
<gene>
    <name evidence="6" type="ORF">HA520_10910</name>
</gene>
<dbReference type="GO" id="GO:0016491">
    <property type="term" value="F:oxidoreductase activity"/>
    <property type="evidence" value="ECO:0007669"/>
    <property type="project" value="UniProtKB-KW"/>
</dbReference>
<comment type="similarity">
    <text evidence="1 3">Belongs to the short-chain dehydrogenases/reductases (SDR) family.</text>
</comment>
<dbReference type="NCBIfam" id="NF004824">
    <property type="entry name" value="PRK06180.1"/>
    <property type="match status" value="1"/>
</dbReference>
<keyword evidence="4" id="KW-0472">Membrane</keyword>
<dbReference type="SMART" id="SM00822">
    <property type="entry name" value="PKS_KR"/>
    <property type="match status" value="1"/>
</dbReference>
<reference evidence="6" key="1">
    <citation type="submission" date="2020-03" db="EMBL/GenBank/DDBJ databases">
        <title>Genome assembly of Azotobacter chroococcum W5.</title>
        <authorList>
            <person name="Kannepalli A."/>
        </authorList>
    </citation>
    <scope>NUCLEOTIDE SEQUENCE</scope>
    <source>
        <strain evidence="6">W5</strain>
    </source>
</reference>
<evidence type="ECO:0000256" key="1">
    <source>
        <dbReference type="ARBA" id="ARBA00006484"/>
    </source>
</evidence>
<dbReference type="PROSITE" id="PS00061">
    <property type="entry name" value="ADH_SHORT"/>
    <property type="match status" value="1"/>
</dbReference>
<dbReference type="PANTHER" id="PTHR43976">
    <property type="entry name" value="SHORT CHAIN DEHYDROGENASE"/>
    <property type="match status" value="1"/>
</dbReference>
<dbReference type="PRINTS" id="PR00080">
    <property type="entry name" value="SDRFAMILY"/>
</dbReference>
<name>A0AA43Z7P3_9GAMM</name>
<evidence type="ECO:0000259" key="5">
    <source>
        <dbReference type="SMART" id="SM00822"/>
    </source>
</evidence>
<keyword evidence="2" id="KW-0560">Oxidoreductase</keyword>
<proteinExistence type="inferred from homology"/>
<dbReference type="PRINTS" id="PR00081">
    <property type="entry name" value="GDHRDH"/>
</dbReference>
<dbReference type="Gene3D" id="3.40.50.720">
    <property type="entry name" value="NAD(P)-binding Rossmann-like Domain"/>
    <property type="match status" value="1"/>
</dbReference>
<organism evidence="6 7">
    <name type="scientific">Azotobacter chroococcum</name>
    <dbReference type="NCBI Taxonomy" id="353"/>
    <lineage>
        <taxon>Bacteria</taxon>
        <taxon>Pseudomonadati</taxon>
        <taxon>Pseudomonadota</taxon>
        <taxon>Gammaproteobacteria</taxon>
        <taxon>Pseudomonadales</taxon>
        <taxon>Pseudomonadaceae</taxon>
        <taxon>Azotobacter</taxon>
    </lineage>
</organism>
<evidence type="ECO:0000313" key="7">
    <source>
        <dbReference type="Proteomes" id="UP000736384"/>
    </source>
</evidence>
<sequence length="279" mass="30049">MSKQNTWLVTGCSTGFGRYIAAHLLERGERVVVTARKTEQVQDLAKLGQALVLPLDVTDAEQAKAVVAEAERAFGSVDVLVNNAGIGYFAAVEETDPQAARRLFEVNFFGTTNMVHAVLPSMRQRRRGMIVNLTSIGGLAGFPAVGYYCASKFAVEGLSETLRAEVGPLGIGVMTVEPSAFRTEWAGSADEVPEPIEDYDATAGEARRAYHASVGKQMGDPARAAAAIHTAVTAAQPPQRLLLGNRAFDVAMSKLSAMQIEFRAWEATARWADFPETQD</sequence>
<feature type="transmembrane region" description="Helical" evidence="4">
    <location>
        <begin position="129"/>
        <end position="148"/>
    </location>
</feature>
<keyword evidence="4" id="KW-0812">Transmembrane</keyword>
<dbReference type="SUPFAM" id="SSF51735">
    <property type="entry name" value="NAD(P)-binding Rossmann-fold domains"/>
    <property type="match status" value="1"/>
</dbReference>
<dbReference type="RefSeq" id="WP_165892665.1">
    <property type="nucleotide sequence ID" value="NZ_JAAPAP010000007.1"/>
</dbReference>
<dbReference type="Pfam" id="PF00106">
    <property type="entry name" value="adh_short"/>
    <property type="match status" value="1"/>
</dbReference>
<feature type="domain" description="Ketoreductase" evidence="5">
    <location>
        <begin position="5"/>
        <end position="179"/>
    </location>
</feature>
<evidence type="ECO:0000313" key="6">
    <source>
        <dbReference type="EMBL" id="NHN77784.1"/>
    </source>
</evidence>
<dbReference type="PANTHER" id="PTHR43976:SF16">
    <property type="entry name" value="SHORT-CHAIN DEHYDROGENASE_REDUCTASE FAMILY PROTEIN"/>
    <property type="match status" value="1"/>
</dbReference>
<dbReference type="EMBL" id="JAAPAP010000007">
    <property type="protein sequence ID" value="NHN77784.1"/>
    <property type="molecule type" value="Genomic_DNA"/>
</dbReference>
<dbReference type="Proteomes" id="UP000736384">
    <property type="component" value="Unassembled WGS sequence"/>
</dbReference>
<evidence type="ECO:0000256" key="4">
    <source>
        <dbReference type="SAM" id="Phobius"/>
    </source>
</evidence>
<keyword evidence="4" id="KW-1133">Transmembrane helix</keyword>